<reference evidence="11 12" key="1">
    <citation type="journal article" date="2016" name="Nat. Commun.">
        <title>Thousands of microbial genomes shed light on interconnected biogeochemical processes in an aquifer system.</title>
        <authorList>
            <person name="Anantharaman K."/>
            <person name="Brown C.T."/>
            <person name="Hug L.A."/>
            <person name="Sharon I."/>
            <person name="Castelle C.J."/>
            <person name="Probst A.J."/>
            <person name="Thomas B.C."/>
            <person name="Singh A."/>
            <person name="Wilkins M.J."/>
            <person name="Karaoz U."/>
            <person name="Brodie E.L."/>
            <person name="Williams K.H."/>
            <person name="Hubbard S.S."/>
            <person name="Banfield J.F."/>
        </authorList>
    </citation>
    <scope>NUCLEOTIDE SEQUENCE [LARGE SCALE GENOMIC DNA]</scope>
</reference>
<dbReference type="PANTHER" id="PTHR43196:SF1">
    <property type="entry name" value="SULFATE ADENYLYLTRANSFERASE SUBUNIT 2"/>
    <property type="match status" value="1"/>
</dbReference>
<organism evidence="11 12">
    <name type="scientific">Candidatus Komeilibacteria bacterium RIFCSPLOWO2_01_FULL_45_10</name>
    <dbReference type="NCBI Taxonomy" id="1798550"/>
    <lineage>
        <taxon>Bacteria</taxon>
        <taxon>Candidatus Komeiliibacteriota</taxon>
    </lineage>
</organism>
<evidence type="ECO:0000313" key="11">
    <source>
        <dbReference type="EMBL" id="OGY89328.1"/>
    </source>
</evidence>
<evidence type="ECO:0000256" key="5">
    <source>
        <dbReference type="ARBA" id="ARBA00022695"/>
    </source>
</evidence>
<evidence type="ECO:0000256" key="8">
    <source>
        <dbReference type="ARBA" id="ARBA00030256"/>
    </source>
</evidence>
<keyword evidence="7" id="KW-0067">ATP-binding</keyword>
<dbReference type="InterPro" id="IPR050128">
    <property type="entry name" value="Sulfate_adenylyltrnsfr_sub2"/>
</dbReference>
<protein>
    <recommendedName>
        <fullName evidence="3">Sulfate adenylyltransferase subunit 2</fullName>
        <ecNumber evidence="2">2.7.7.4</ecNumber>
    </recommendedName>
    <alternativeName>
        <fullName evidence="8">ATP-sulfurylase small subunit</fullName>
    </alternativeName>
    <alternativeName>
        <fullName evidence="9">Sulfate adenylate transferase</fullName>
    </alternativeName>
</protein>
<dbReference type="GO" id="GO:0000103">
    <property type="term" value="P:sulfate assimilation"/>
    <property type="evidence" value="ECO:0007669"/>
    <property type="project" value="InterPro"/>
</dbReference>
<dbReference type="InterPro" id="IPR002500">
    <property type="entry name" value="PAPS_reduct_dom"/>
</dbReference>
<dbReference type="NCBIfam" id="NF003587">
    <property type="entry name" value="PRK05253.1"/>
    <property type="match status" value="1"/>
</dbReference>
<evidence type="ECO:0000256" key="6">
    <source>
        <dbReference type="ARBA" id="ARBA00022741"/>
    </source>
</evidence>
<dbReference type="GO" id="GO:0005524">
    <property type="term" value="F:ATP binding"/>
    <property type="evidence" value="ECO:0007669"/>
    <property type="project" value="UniProtKB-KW"/>
</dbReference>
<name>A0A1G2BJC5_9BACT</name>
<evidence type="ECO:0000256" key="7">
    <source>
        <dbReference type="ARBA" id="ARBA00022840"/>
    </source>
</evidence>
<dbReference type="InterPro" id="IPR014729">
    <property type="entry name" value="Rossmann-like_a/b/a_fold"/>
</dbReference>
<evidence type="ECO:0000256" key="3">
    <source>
        <dbReference type="ARBA" id="ARBA00022004"/>
    </source>
</evidence>
<sequence length="267" mass="31530">MNHLDQLENKSIYIIREAYCQYKNIAMLWSIGKDSTSLLWLVRKAFFGKVPFPVIHIDTTFKFPEMYEFRDKYAREWGLNLIVAKNEDAIKRGVTYATHDAFTCAHELKTVALQQTMAKHGFKALLLGIRRDEHGIRAKERVFSPRSQDFKWNYQDQPPEIWDQYKTKAAEEVHLRVHPLLHWTELDIWQYLKRENIPVNELYFAKNGQRYRSLGCRPITNPMKSEADTVDKIIEELATTKEAERSGRAMDKESMYTMQKLRSLGYM</sequence>
<dbReference type="EMBL" id="MHKL01000021">
    <property type="protein sequence ID" value="OGY89328.1"/>
    <property type="molecule type" value="Genomic_DNA"/>
</dbReference>
<comment type="similarity">
    <text evidence="1">Belongs to the PAPS reductase family. CysD subfamily.</text>
</comment>
<evidence type="ECO:0000256" key="1">
    <source>
        <dbReference type="ARBA" id="ARBA00008885"/>
    </source>
</evidence>
<accession>A0A1G2BJC5</accession>
<comment type="caution">
    <text evidence="11">The sequence shown here is derived from an EMBL/GenBank/DDBJ whole genome shotgun (WGS) entry which is preliminary data.</text>
</comment>
<evidence type="ECO:0000256" key="4">
    <source>
        <dbReference type="ARBA" id="ARBA00022679"/>
    </source>
</evidence>
<keyword evidence="5 11" id="KW-0548">Nucleotidyltransferase</keyword>
<dbReference type="EC" id="2.7.7.4" evidence="2"/>
<dbReference type="InterPro" id="IPR011784">
    <property type="entry name" value="SO4_adenylTrfase_ssu"/>
</dbReference>
<evidence type="ECO:0000256" key="9">
    <source>
        <dbReference type="ARBA" id="ARBA00031812"/>
    </source>
</evidence>
<evidence type="ECO:0000313" key="12">
    <source>
        <dbReference type="Proteomes" id="UP000178849"/>
    </source>
</evidence>
<keyword evidence="6" id="KW-0547">Nucleotide-binding</keyword>
<gene>
    <name evidence="11" type="ORF">A2927_00785</name>
</gene>
<dbReference type="PIRSF" id="PIRSF002936">
    <property type="entry name" value="CysDAde_trans"/>
    <property type="match status" value="1"/>
</dbReference>
<evidence type="ECO:0000259" key="10">
    <source>
        <dbReference type="Pfam" id="PF01507"/>
    </source>
</evidence>
<keyword evidence="4 11" id="KW-0808">Transferase</keyword>
<evidence type="ECO:0000256" key="2">
    <source>
        <dbReference type="ARBA" id="ARBA00012391"/>
    </source>
</evidence>
<dbReference type="AlphaFoldDB" id="A0A1G2BJC5"/>
<dbReference type="PANTHER" id="PTHR43196">
    <property type="entry name" value="SULFATE ADENYLYLTRANSFERASE SUBUNIT 2"/>
    <property type="match status" value="1"/>
</dbReference>
<dbReference type="Proteomes" id="UP000178849">
    <property type="component" value="Unassembled WGS sequence"/>
</dbReference>
<dbReference type="GO" id="GO:0004781">
    <property type="term" value="F:sulfate adenylyltransferase (ATP) activity"/>
    <property type="evidence" value="ECO:0007669"/>
    <property type="project" value="UniProtKB-EC"/>
</dbReference>
<dbReference type="SUPFAM" id="SSF52402">
    <property type="entry name" value="Adenine nucleotide alpha hydrolases-like"/>
    <property type="match status" value="1"/>
</dbReference>
<feature type="domain" description="Phosphoadenosine phosphosulphate reductase" evidence="10">
    <location>
        <begin position="24"/>
        <end position="222"/>
    </location>
</feature>
<dbReference type="STRING" id="1798550.A2927_00785"/>
<proteinExistence type="inferred from homology"/>
<dbReference type="Pfam" id="PF01507">
    <property type="entry name" value="PAPS_reduct"/>
    <property type="match status" value="1"/>
</dbReference>
<dbReference type="Gene3D" id="3.40.50.620">
    <property type="entry name" value="HUPs"/>
    <property type="match status" value="1"/>
</dbReference>